<proteinExistence type="predicted"/>
<dbReference type="InterPro" id="IPR013783">
    <property type="entry name" value="Ig-like_fold"/>
</dbReference>
<accession>A0A7K3WSU5</accession>
<gene>
    <name evidence="1" type="ORF">G3O08_13685</name>
</gene>
<evidence type="ECO:0000313" key="1">
    <source>
        <dbReference type="EMBL" id="NEN24554.1"/>
    </source>
</evidence>
<reference evidence="1 2" key="1">
    <citation type="submission" date="2020-02" db="EMBL/GenBank/DDBJ databases">
        <title>Out from the shadows clarifying the taxonomy of the family Cryomorphaceae and related taxa by utilizing the GTDB taxonomic framework.</title>
        <authorList>
            <person name="Bowman J.P."/>
        </authorList>
    </citation>
    <scope>NUCLEOTIDE SEQUENCE [LARGE SCALE GENOMIC DNA]</scope>
    <source>
        <strain evidence="1 2">QSSC 1-22</strain>
    </source>
</reference>
<dbReference type="Gene3D" id="2.60.40.10">
    <property type="entry name" value="Immunoglobulins"/>
    <property type="match status" value="2"/>
</dbReference>
<dbReference type="EMBL" id="JAAGVY010000028">
    <property type="protein sequence ID" value="NEN24554.1"/>
    <property type="molecule type" value="Genomic_DNA"/>
</dbReference>
<name>A0A7K3WSU5_9FLAO</name>
<evidence type="ECO:0000313" key="2">
    <source>
        <dbReference type="Proteomes" id="UP000486602"/>
    </source>
</evidence>
<keyword evidence="2" id="KW-1185">Reference proteome</keyword>
<organism evidence="1 2">
    <name type="scientific">Cryomorpha ignava</name>
    <dbReference type="NCBI Taxonomy" id="101383"/>
    <lineage>
        <taxon>Bacteria</taxon>
        <taxon>Pseudomonadati</taxon>
        <taxon>Bacteroidota</taxon>
        <taxon>Flavobacteriia</taxon>
        <taxon>Flavobacteriales</taxon>
        <taxon>Cryomorphaceae</taxon>
        <taxon>Cryomorpha</taxon>
    </lineage>
</organism>
<dbReference type="NCBIfam" id="TIGR04131">
    <property type="entry name" value="Bac_Flav_CTERM"/>
    <property type="match status" value="1"/>
</dbReference>
<dbReference type="AlphaFoldDB" id="A0A7K3WSU5"/>
<dbReference type="RefSeq" id="WP_163285947.1">
    <property type="nucleotide sequence ID" value="NZ_JAAGVY010000028.1"/>
</dbReference>
<comment type="caution">
    <text evidence="1">The sequence shown here is derived from an EMBL/GenBank/DDBJ whole genome shotgun (WGS) entry which is preliminary data.</text>
</comment>
<protein>
    <submittedName>
        <fullName evidence="1">Gliding motility-associated C-terminal domain-containing protein</fullName>
    </submittedName>
</protein>
<dbReference type="InterPro" id="IPR026341">
    <property type="entry name" value="T9SS_type_B"/>
</dbReference>
<dbReference type="Proteomes" id="UP000486602">
    <property type="component" value="Unassembled WGS sequence"/>
</dbReference>
<sequence>MKHLFTTVFALLIIVSGVYATHNRAGEITYRHIDGNTYEFTVYTCTKTSAPADRPFLPIFWGDGSPADSLERAEIIFDPIKDSQTNIYIKSHTFPGSGLYKICITDPNRNADILNIANGGSVQIPFAIQTTLRISPAIEENSSVTFQNDCLQDACLWQPWVFNPGAVDPDGDSLVYSLVPGMGENCQSFELGFYEYPNQILPSSTNPPNTSMNLSIDSQTGTIIWEVPQREGEYNIAILVEEYQNGLQVGTVLRDMQITVMTCDNLPPIIEALNDTCVEAGQTLTFSVYADDPNSTNVEVIGFGAPYEVASSPADPVTQTGELPPVEATFNWNTNCSHVRLAPYPAVFEATDNGPGVDLVAIETMNIYVVAPAPENLLAEAVGSAIQLNWDESPCTEAIGYKIYRRIGSYGFVPDPCETGVPEYTGFVQIADLEGLESTTYLDMDEIIFGRETCYMVIAYFKDGAESYASNESCDQIKFEIPIIKKNSVGTTAIFGVDTIFWRSPIELDTLVFPGPYQYKLLRSDGYESPTGVVYTSDVQADIDDLPTSFISDNINTEDTAHTYRVELFSGGAFAARSNKASSLFLKLTPNDNQMGLSWREEVPWLNYEYDIYRQTDGSGPFDLIDVSSEAGYVDSNLVNNRNYCYYIVSRGSYQAIEENDTLVNFSQRICDQPYDRTPPCPPVFAGDGDCVEFTVDFEWTNPNEECVDTDDVTAYNIYFTPVEGGEFELLETIDFSGQTDLQLYFENSIAGCYAITALDSLALWPDGSLNQNESEFSNILCFDNCPIYEFPNVITPNGDGKNDVFGPFPYRSVESVEFTVFNRWGSIVFQSTDPDILWDGTNKETGELVSDGTYFYTCKVFSIRLSGLDPVNLSGYVTVFADRPQKQN</sequence>
<dbReference type="Pfam" id="PF13585">
    <property type="entry name" value="CHU_C"/>
    <property type="match status" value="1"/>
</dbReference>